<evidence type="ECO:0000313" key="4">
    <source>
        <dbReference type="Proteomes" id="UP000605253"/>
    </source>
</evidence>
<dbReference type="InterPro" id="IPR013430">
    <property type="entry name" value="Toxin_antidote_HigA"/>
</dbReference>
<comment type="caution">
    <text evidence="3">The sequence shown here is derived from an EMBL/GenBank/DDBJ whole genome shotgun (WGS) entry which is preliminary data.</text>
</comment>
<feature type="domain" description="HTH cro/C1-type" evidence="2">
    <location>
        <begin position="24"/>
        <end position="69"/>
    </location>
</feature>
<dbReference type="Gene3D" id="1.10.260.40">
    <property type="entry name" value="lambda repressor-like DNA-binding domains"/>
    <property type="match status" value="1"/>
</dbReference>
<reference evidence="3" key="2">
    <citation type="submission" date="2020-09" db="EMBL/GenBank/DDBJ databases">
        <authorList>
            <person name="Sun Q."/>
            <person name="Zhou Y."/>
        </authorList>
    </citation>
    <scope>NUCLEOTIDE SEQUENCE</scope>
    <source>
        <strain evidence="3">CGMCC 1.12181</strain>
    </source>
</reference>
<keyword evidence="1" id="KW-0238">DNA-binding</keyword>
<proteinExistence type="predicted"/>
<protein>
    <submittedName>
        <fullName evidence="3">Transcriptional regulator</fullName>
    </submittedName>
</protein>
<dbReference type="PANTHER" id="PTHR36924">
    <property type="entry name" value="ANTITOXIN HIGA-1"/>
    <property type="match status" value="1"/>
</dbReference>
<evidence type="ECO:0000313" key="3">
    <source>
        <dbReference type="EMBL" id="GGG02500.1"/>
    </source>
</evidence>
<name>A0A917CZ49_9GAMM</name>
<dbReference type="PANTHER" id="PTHR36924:SF1">
    <property type="entry name" value="ANTITOXIN HIGA-1"/>
    <property type="match status" value="1"/>
</dbReference>
<evidence type="ECO:0000259" key="2">
    <source>
        <dbReference type="PROSITE" id="PS50943"/>
    </source>
</evidence>
<dbReference type="AlphaFoldDB" id="A0A917CZ49"/>
<gene>
    <name evidence="3" type="ORF">GCM10011365_24610</name>
</gene>
<organism evidence="3 4">
    <name type="scientific">Marinicella pacifica</name>
    <dbReference type="NCBI Taxonomy" id="1171543"/>
    <lineage>
        <taxon>Bacteria</taxon>
        <taxon>Pseudomonadati</taxon>
        <taxon>Pseudomonadota</taxon>
        <taxon>Gammaproteobacteria</taxon>
        <taxon>Lysobacterales</taxon>
        <taxon>Marinicellaceae</taxon>
        <taxon>Marinicella</taxon>
    </lineage>
</organism>
<dbReference type="PROSITE" id="PS50943">
    <property type="entry name" value="HTH_CROC1"/>
    <property type="match status" value="1"/>
</dbReference>
<keyword evidence="4" id="KW-1185">Reference proteome</keyword>
<dbReference type="EMBL" id="BMEO01000017">
    <property type="protein sequence ID" value="GGG02500.1"/>
    <property type="molecule type" value="Genomic_DNA"/>
</dbReference>
<dbReference type="InterPro" id="IPR001387">
    <property type="entry name" value="Cro/C1-type_HTH"/>
</dbReference>
<dbReference type="RefSeq" id="WP_188366062.1">
    <property type="nucleotide sequence ID" value="NZ_BAABJF010000021.1"/>
</dbReference>
<dbReference type="Pfam" id="PF01381">
    <property type="entry name" value="HTH_3"/>
    <property type="match status" value="1"/>
</dbReference>
<dbReference type="NCBIfam" id="TIGR02607">
    <property type="entry name" value="antidote_HigA"/>
    <property type="match status" value="1"/>
</dbReference>
<evidence type="ECO:0000256" key="1">
    <source>
        <dbReference type="ARBA" id="ARBA00023125"/>
    </source>
</evidence>
<dbReference type="SMART" id="SM00530">
    <property type="entry name" value="HTH_XRE"/>
    <property type="match status" value="1"/>
</dbReference>
<reference evidence="3" key="1">
    <citation type="journal article" date="2014" name="Int. J. Syst. Evol. Microbiol.">
        <title>Complete genome sequence of Corynebacterium casei LMG S-19264T (=DSM 44701T), isolated from a smear-ripened cheese.</title>
        <authorList>
            <consortium name="US DOE Joint Genome Institute (JGI-PGF)"/>
            <person name="Walter F."/>
            <person name="Albersmeier A."/>
            <person name="Kalinowski J."/>
            <person name="Ruckert C."/>
        </authorList>
    </citation>
    <scope>NUCLEOTIDE SEQUENCE</scope>
    <source>
        <strain evidence="3">CGMCC 1.12181</strain>
    </source>
</reference>
<dbReference type="SUPFAM" id="SSF47413">
    <property type="entry name" value="lambda repressor-like DNA-binding domains"/>
    <property type="match status" value="1"/>
</dbReference>
<accession>A0A917CZ49</accession>
<dbReference type="GO" id="GO:0003677">
    <property type="term" value="F:DNA binding"/>
    <property type="evidence" value="ECO:0007669"/>
    <property type="project" value="UniProtKB-KW"/>
</dbReference>
<dbReference type="InterPro" id="IPR010982">
    <property type="entry name" value="Lambda_DNA-bd_dom_sf"/>
</dbReference>
<sequence length="98" mass="11084">MTQLLPPVHPGEILREEFMEPLALSANALSKSLGVTAARINEIVREKRGITADTALRLSKYFKTSAEFWMNLQQQYELELARREVGTEIDKQITPVLA</sequence>
<dbReference type="Proteomes" id="UP000605253">
    <property type="component" value="Unassembled WGS sequence"/>
</dbReference>